<sequence>MELIEQIITSFIASGAFGMIFSVPKESLFKCGFVGMVGWISYFILTENGVDIVIATGIASFIVAVISQIFAKLYKTPIIIFTVSGIIPLVPGGMAFNAMKYFVENDYSKAMSIAAEAFMLSGAIAIGIVFSEVVNQIIRKSKLGIAK</sequence>
<evidence type="ECO:0000256" key="2">
    <source>
        <dbReference type="ARBA" id="ARBA00022475"/>
    </source>
</evidence>
<feature type="transmembrane region" description="Helical" evidence="8">
    <location>
        <begin position="52"/>
        <end position="71"/>
    </location>
</feature>
<proteinExistence type="inferred from homology"/>
<feature type="transmembrane region" description="Helical" evidence="8">
    <location>
        <begin position="78"/>
        <end position="98"/>
    </location>
</feature>
<evidence type="ECO:0000256" key="8">
    <source>
        <dbReference type="SAM" id="Phobius"/>
    </source>
</evidence>
<dbReference type="Proteomes" id="UP000682134">
    <property type="component" value="Unassembled WGS sequence"/>
</dbReference>
<keyword evidence="3" id="KW-0997">Cell inner membrane</keyword>
<comment type="subcellular location">
    <subcellularLocation>
        <location evidence="1">Cell membrane</location>
        <topology evidence="1">Multi-pass membrane protein</topology>
    </subcellularLocation>
</comment>
<evidence type="ECO:0000256" key="1">
    <source>
        <dbReference type="ARBA" id="ARBA00004651"/>
    </source>
</evidence>
<dbReference type="InterPro" id="IPR024528">
    <property type="entry name" value="ThrE_2"/>
</dbReference>
<evidence type="ECO:0000256" key="5">
    <source>
        <dbReference type="ARBA" id="ARBA00022989"/>
    </source>
</evidence>
<evidence type="ECO:0000256" key="6">
    <source>
        <dbReference type="ARBA" id="ARBA00023136"/>
    </source>
</evidence>
<evidence type="ECO:0000259" key="9">
    <source>
        <dbReference type="Pfam" id="PF12821"/>
    </source>
</evidence>
<dbReference type="InterPro" id="IPR050539">
    <property type="entry name" value="ThrE_Dicarb/AminoAcid_Exp"/>
</dbReference>
<keyword evidence="5 8" id="KW-1133">Transmembrane helix</keyword>
<comment type="similarity">
    <text evidence="7">Belongs to the ThrE exporter (TC 2.A.79) family.</text>
</comment>
<dbReference type="GO" id="GO:0005886">
    <property type="term" value="C:plasma membrane"/>
    <property type="evidence" value="ECO:0007669"/>
    <property type="project" value="UniProtKB-SubCell"/>
</dbReference>
<keyword evidence="2" id="KW-1003">Cell membrane</keyword>
<reference evidence="10" key="1">
    <citation type="submission" date="2021-04" db="EMBL/GenBank/DDBJ databases">
        <title>Genome seq and assembly of Bacillus sp.</title>
        <authorList>
            <person name="Chhetri G."/>
        </authorList>
    </citation>
    <scope>NUCLEOTIDE SEQUENCE</scope>
    <source>
        <strain evidence="10">RG28</strain>
    </source>
</reference>
<evidence type="ECO:0000313" key="11">
    <source>
        <dbReference type="Proteomes" id="UP000682134"/>
    </source>
</evidence>
<dbReference type="PANTHER" id="PTHR34390">
    <property type="entry name" value="UPF0442 PROTEIN YJJB-RELATED"/>
    <property type="match status" value="1"/>
</dbReference>
<dbReference type="RefSeq" id="WP_209407344.1">
    <property type="nucleotide sequence ID" value="NZ_JAGIYQ010000017.1"/>
</dbReference>
<accession>A0A940SL12</accession>
<evidence type="ECO:0000256" key="3">
    <source>
        <dbReference type="ARBA" id="ARBA00022519"/>
    </source>
</evidence>
<name>A0A940SL12_9BACI</name>
<dbReference type="EMBL" id="JAGIYQ010000017">
    <property type="protein sequence ID" value="MBP0727006.1"/>
    <property type="molecule type" value="Genomic_DNA"/>
</dbReference>
<evidence type="ECO:0000256" key="7">
    <source>
        <dbReference type="ARBA" id="ARBA00034125"/>
    </source>
</evidence>
<dbReference type="GO" id="GO:0015744">
    <property type="term" value="P:succinate transport"/>
    <property type="evidence" value="ECO:0007669"/>
    <property type="project" value="TreeGrafter"/>
</dbReference>
<protein>
    <submittedName>
        <fullName evidence="10">Threonine/serine exporter family protein</fullName>
    </submittedName>
</protein>
<feature type="transmembrane region" description="Helical" evidence="8">
    <location>
        <begin position="6"/>
        <end position="23"/>
    </location>
</feature>
<dbReference type="PANTHER" id="PTHR34390:SF1">
    <property type="entry name" value="SUCCINATE TRANSPORTER SUBUNIT YJJB-RELATED"/>
    <property type="match status" value="1"/>
</dbReference>
<evidence type="ECO:0000313" key="10">
    <source>
        <dbReference type="EMBL" id="MBP0727006.1"/>
    </source>
</evidence>
<keyword evidence="4 8" id="KW-0812">Transmembrane</keyword>
<feature type="domain" description="Threonine/Serine exporter ThrE" evidence="9">
    <location>
        <begin position="6"/>
        <end position="134"/>
    </location>
</feature>
<dbReference type="Pfam" id="PF12821">
    <property type="entry name" value="ThrE_2"/>
    <property type="match status" value="1"/>
</dbReference>
<evidence type="ECO:0000256" key="4">
    <source>
        <dbReference type="ARBA" id="ARBA00022692"/>
    </source>
</evidence>
<keyword evidence="11" id="KW-1185">Reference proteome</keyword>
<feature type="transmembrane region" description="Helical" evidence="8">
    <location>
        <begin position="118"/>
        <end position="138"/>
    </location>
</feature>
<comment type="caution">
    <text evidence="10">The sequence shown here is derived from an EMBL/GenBank/DDBJ whole genome shotgun (WGS) entry which is preliminary data.</text>
</comment>
<keyword evidence="6 8" id="KW-0472">Membrane</keyword>
<dbReference type="AlphaFoldDB" id="A0A940SL12"/>
<organism evidence="10 11">
    <name type="scientific">Gottfriedia endophytica</name>
    <dbReference type="NCBI Taxonomy" id="2820819"/>
    <lineage>
        <taxon>Bacteria</taxon>
        <taxon>Bacillati</taxon>
        <taxon>Bacillota</taxon>
        <taxon>Bacilli</taxon>
        <taxon>Bacillales</taxon>
        <taxon>Bacillaceae</taxon>
        <taxon>Gottfriedia</taxon>
    </lineage>
</organism>
<gene>
    <name evidence="10" type="ORF">J5Y03_17750</name>
</gene>